<proteinExistence type="predicted"/>
<protein>
    <submittedName>
        <fullName evidence="1">Uncharacterized protein</fullName>
    </submittedName>
</protein>
<dbReference type="EMBL" id="JABELV010000060">
    <property type="protein sequence ID" value="KAG7544274.1"/>
    <property type="molecule type" value="Genomic_DNA"/>
</dbReference>
<reference evidence="1" key="1">
    <citation type="submission" date="2020-04" db="EMBL/GenBank/DDBJ databases">
        <title>Analysis of mating type loci in Filobasidium floriforme.</title>
        <authorList>
            <person name="Nowrousian M."/>
        </authorList>
    </citation>
    <scope>NUCLEOTIDE SEQUENCE</scope>
    <source>
        <strain evidence="1">CBS 6242</strain>
    </source>
</reference>
<accession>A0A8K0JMC9</accession>
<evidence type="ECO:0000313" key="1">
    <source>
        <dbReference type="EMBL" id="KAG7544274.1"/>
    </source>
</evidence>
<dbReference type="Proteomes" id="UP000812966">
    <property type="component" value="Unassembled WGS sequence"/>
</dbReference>
<name>A0A8K0JMC9_9TREE</name>
<gene>
    <name evidence="1" type="ORF">FFLO_03313</name>
</gene>
<keyword evidence="2" id="KW-1185">Reference proteome</keyword>
<organism evidence="1 2">
    <name type="scientific">Filobasidium floriforme</name>
    <dbReference type="NCBI Taxonomy" id="5210"/>
    <lineage>
        <taxon>Eukaryota</taxon>
        <taxon>Fungi</taxon>
        <taxon>Dikarya</taxon>
        <taxon>Basidiomycota</taxon>
        <taxon>Agaricomycotina</taxon>
        <taxon>Tremellomycetes</taxon>
        <taxon>Filobasidiales</taxon>
        <taxon>Filobasidiaceae</taxon>
        <taxon>Filobasidium</taxon>
    </lineage>
</organism>
<sequence length="163" mass="18721">MRSCPRKTELDWDVFQPSNRSLQDGGGAKMGNVFLDPDTRKIAFKYLTRCRERILAIHASGRCPTLNYGMPLRTIGGVVALNFFLRVSSRYVVVRIDDMKECRSLTFARPFPDPQASRPEFPIVMGYRSGTHYCSVLHMRFIRKNIYGITVRPAMINHIFQTS</sequence>
<evidence type="ECO:0000313" key="2">
    <source>
        <dbReference type="Proteomes" id="UP000812966"/>
    </source>
</evidence>
<comment type="caution">
    <text evidence="1">The sequence shown here is derived from an EMBL/GenBank/DDBJ whole genome shotgun (WGS) entry which is preliminary data.</text>
</comment>
<dbReference type="AlphaFoldDB" id="A0A8K0JMC9"/>